<dbReference type="AlphaFoldDB" id="A0A8H4P6A7"/>
<reference evidence="3 4" key="1">
    <citation type="submission" date="2020-01" db="EMBL/GenBank/DDBJ databases">
        <title>Identification and distribution of gene clusters putatively required for synthesis of sphingolipid metabolism inhibitors in phylogenetically diverse species of the filamentous fungus Fusarium.</title>
        <authorList>
            <person name="Kim H.-S."/>
            <person name="Busman M."/>
            <person name="Brown D.W."/>
            <person name="Divon H."/>
            <person name="Uhlig S."/>
            <person name="Proctor R.H."/>
        </authorList>
    </citation>
    <scope>NUCLEOTIDE SEQUENCE [LARGE SCALE GENOMIC DNA]</scope>
    <source>
        <strain evidence="3 4">NRRL 20459</strain>
    </source>
</reference>
<organism evidence="3 4">
    <name type="scientific">Fusarium albosuccineum</name>
    <dbReference type="NCBI Taxonomy" id="1237068"/>
    <lineage>
        <taxon>Eukaryota</taxon>
        <taxon>Fungi</taxon>
        <taxon>Dikarya</taxon>
        <taxon>Ascomycota</taxon>
        <taxon>Pezizomycotina</taxon>
        <taxon>Sordariomycetes</taxon>
        <taxon>Hypocreomycetidae</taxon>
        <taxon>Hypocreales</taxon>
        <taxon>Nectriaceae</taxon>
        <taxon>Fusarium</taxon>
        <taxon>Fusarium decemcellulare species complex</taxon>
    </lineage>
</organism>
<dbReference type="EMBL" id="JAADYS010001246">
    <property type="protein sequence ID" value="KAF4464084.1"/>
    <property type="molecule type" value="Genomic_DNA"/>
</dbReference>
<dbReference type="SUPFAM" id="SSF52540">
    <property type="entry name" value="P-loop containing nucleoside triphosphate hydrolases"/>
    <property type="match status" value="1"/>
</dbReference>
<evidence type="ECO:0000313" key="3">
    <source>
        <dbReference type="EMBL" id="KAF4464084.1"/>
    </source>
</evidence>
<dbReference type="InterPro" id="IPR027417">
    <property type="entry name" value="P-loop_NTPase"/>
</dbReference>
<accession>A0A8H4P6A7</accession>
<dbReference type="Proteomes" id="UP000554235">
    <property type="component" value="Unassembled WGS sequence"/>
</dbReference>
<name>A0A8H4P6A7_9HYPO</name>
<dbReference type="OrthoDB" id="8954335at2759"/>
<dbReference type="Pfam" id="PF01926">
    <property type="entry name" value="MMR_HSR1"/>
    <property type="match status" value="1"/>
</dbReference>
<keyword evidence="4" id="KW-1185">Reference proteome</keyword>
<dbReference type="CDD" id="cd00882">
    <property type="entry name" value="Ras_like_GTPase"/>
    <property type="match status" value="1"/>
</dbReference>
<dbReference type="InterPro" id="IPR006073">
    <property type="entry name" value="GTP-bd"/>
</dbReference>
<sequence>MDLQTPEPTLRPDDIVIAVMGVTGAGKSTFIERVTGQNVGVGHTLVSHTIGVSIYAYQLSADRCVYLVDTPGFDDTSRTDTEVLKEVAFFLSQIYRKDVKLAGIIYLHRITDNRVSGSALKNLKMFQQLCGDEAFGHVILATSMWDTLDQSLKELGAKREKELVTKAEFWGTMHKSGSQVARWSGNEESAKSIAGKIVDIHDKSGKLVLKIQDELVNGNMTLDETAAGKEVQREILAAKAGLQDEIQQLREMQEEMIQHSNDKLAKELASQQEAFERQLNDANHAQESLKISLESLLNQKSAEYEQLLTGARDEQRRLADALAQKEAEYERARQARSEDEKMFREAREHFTAEVEALKRRIEEKEKARAEAERKQRAAEEKRRAEEEERKAREAEEQQRKLKEELQSVLELQEELRRQQREEQEAAARRQRAIQAQMESQRQRKQSKQEAMGLLGVIAGVGTAAVGFMTLNPGLVSVGASIAGGSASNMS</sequence>
<evidence type="ECO:0000313" key="4">
    <source>
        <dbReference type="Proteomes" id="UP000554235"/>
    </source>
</evidence>
<evidence type="ECO:0000259" key="2">
    <source>
        <dbReference type="Pfam" id="PF01926"/>
    </source>
</evidence>
<proteinExistence type="predicted"/>
<feature type="domain" description="G" evidence="2">
    <location>
        <begin position="17"/>
        <end position="76"/>
    </location>
</feature>
<dbReference type="Gene3D" id="3.40.50.300">
    <property type="entry name" value="P-loop containing nucleotide triphosphate hydrolases"/>
    <property type="match status" value="1"/>
</dbReference>
<dbReference type="GO" id="GO:0005525">
    <property type="term" value="F:GTP binding"/>
    <property type="evidence" value="ECO:0007669"/>
    <property type="project" value="InterPro"/>
</dbReference>
<comment type="caution">
    <text evidence="3">The sequence shown here is derived from an EMBL/GenBank/DDBJ whole genome shotgun (WGS) entry which is preliminary data.</text>
</comment>
<evidence type="ECO:0000256" key="1">
    <source>
        <dbReference type="SAM" id="MobiDB-lite"/>
    </source>
</evidence>
<feature type="compositionally biased region" description="Basic and acidic residues" evidence="1">
    <location>
        <begin position="416"/>
        <end position="427"/>
    </location>
</feature>
<gene>
    <name evidence="3" type="ORF">FALBO_9087</name>
</gene>
<feature type="region of interest" description="Disordered" evidence="1">
    <location>
        <begin position="369"/>
        <end position="390"/>
    </location>
</feature>
<protein>
    <recommendedName>
        <fullName evidence="2">G domain-containing protein</fullName>
    </recommendedName>
</protein>
<feature type="region of interest" description="Disordered" evidence="1">
    <location>
        <begin position="416"/>
        <end position="447"/>
    </location>
</feature>